<evidence type="ECO:0000313" key="2">
    <source>
        <dbReference type="Proteomes" id="UP000517916"/>
    </source>
</evidence>
<accession>A0ABR6BT88</accession>
<comment type="caution">
    <text evidence="1">The sequence shown here is derived from an EMBL/GenBank/DDBJ whole genome shotgun (WGS) entry which is preliminary data.</text>
</comment>
<keyword evidence="2" id="KW-1185">Reference proteome</keyword>
<organism evidence="1 2">
    <name type="scientific">Kutzneria viridogrisea</name>
    <dbReference type="NCBI Taxonomy" id="47990"/>
    <lineage>
        <taxon>Bacteria</taxon>
        <taxon>Bacillati</taxon>
        <taxon>Actinomycetota</taxon>
        <taxon>Actinomycetes</taxon>
        <taxon>Pseudonocardiales</taxon>
        <taxon>Pseudonocardiaceae</taxon>
        <taxon>Kutzneria</taxon>
    </lineage>
</organism>
<reference evidence="1 2" key="1">
    <citation type="submission" date="2020-08" db="EMBL/GenBank/DDBJ databases">
        <title>Genomic Encyclopedia of Archaeal and Bacterial Type Strains, Phase II (KMG-II): from individual species to whole genera.</title>
        <authorList>
            <person name="Goeker M."/>
        </authorList>
    </citation>
    <scope>NUCLEOTIDE SEQUENCE [LARGE SCALE GENOMIC DNA]</scope>
    <source>
        <strain evidence="1 2">DSM 43850</strain>
    </source>
</reference>
<dbReference type="Proteomes" id="UP000517916">
    <property type="component" value="Unassembled WGS sequence"/>
</dbReference>
<dbReference type="RefSeq" id="WP_148309355.1">
    <property type="nucleotide sequence ID" value="NZ_BAAABQ010000014.1"/>
</dbReference>
<sequence>MTAIERLVTAVDDVLSIAVHAASCDEVENNLAVIARQVNRLQAAICEHAAAMTTARERDKAQRTRPVDFLKSQCHMSGAQARDVMKCSEILNENGLSGTALALRTGSITWPHATTVVRGVNKLGLAEVKAREQVWIDNVATATGPERLQRVVQARVHEVAATPPRSISRPAERRPIALHPSSSKAYQVSGVVTREEGARILRAIDLAHASATSKPQDDPVVWIISDWLAGHDAAEASAGPEWGTTSERKEMSETTVDRAAIMKVATRPVQASDVQRGDSGLRFSVALTVGTELPQAIPGYNGCASPGCLYDPQWCDQHSASRLPHTREPHAA</sequence>
<dbReference type="EMBL" id="JACJID010000006">
    <property type="protein sequence ID" value="MBA8930119.1"/>
    <property type="molecule type" value="Genomic_DNA"/>
</dbReference>
<evidence type="ECO:0000313" key="1">
    <source>
        <dbReference type="EMBL" id="MBA8930119.1"/>
    </source>
</evidence>
<gene>
    <name evidence="1" type="ORF">BC739_007352</name>
</gene>
<name>A0ABR6BT88_9PSEU</name>
<proteinExistence type="predicted"/>
<protein>
    <recommendedName>
        <fullName evidence="3">DUF222 domain-containing protein</fullName>
    </recommendedName>
</protein>
<evidence type="ECO:0008006" key="3">
    <source>
        <dbReference type="Google" id="ProtNLM"/>
    </source>
</evidence>